<name>A0AA38MK54_9CUCU</name>
<organism evidence="2 3">
    <name type="scientific">Zophobas morio</name>
    <dbReference type="NCBI Taxonomy" id="2755281"/>
    <lineage>
        <taxon>Eukaryota</taxon>
        <taxon>Metazoa</taxon>
        <taxon>Ecdysozoa</taxon>
        <taxon>Arthropoda</taxon>
        <taxon>Hexapoda</taxon>
        <taxon>Insecta</taxon>
        <taxon>Pterygota</taxon>
        <taxon>Neoptera</taxon>
        <taxon>Endopterygota</taxon>
        <taxon>Coleoptera</taxon>
        <taxon>Polyphaga</taxon>
        <taxon>Cucujiformia</taxon>
        <taxon>Tenebrionidae</taxon>
        <taxon>Zophobas</taxon>
    </lineage>
</organism>
<accession>A0AA38MK54</accession>
<evidence type="ECO:0000313" key="2">
    <source>
        <dbReference type="EMBL" id="KAJ3658838.1"/>
    </source>
</evidence>
<evidence type="ECO:0000313" key="3">
    <source>
        <dbReference type="Proteomes" id="UP001168821"/>
    </source>
</evidence>
<protein>
    <submittedName>
        <fullName evidence="2">Uncharacterized protein</fullName>
    </submittedName>
</protein>
<keyword evidence="3" id="KW-1185">Reference proteome</keyword>
<evidence type="ECO:0000256" key="1">
    <source>
        <dbReference type="SAM" id="MobiDB-lite"/>
    </source>
</evidence>
<comment type="caution">
    <text evidence="2">The sequence shown here is derived from an EMBL/GenBank/DDBJ whole genome shotgun (WGS) entry which is preliminary data.</text>
</comment>
<dbReference type="EMBL" id="JALNTZ010000003">
    <property type="protein sequence ID" value="KAJ3658838.1"/>
    <property type="molecule type" value="Genomic_DNA"/>
</dbReference>
<gene>
    <name evidence="2" type="ORF">Zmor_010558</name>
</gene>
<feature type="compositionally biased region" description="Polar residues" evidence="1">
    <location>
        <begin position="7"/>
        <end position="21"/>
    </location>
</feature>
<proteinExistence type="predicted"/>
<feature type="region of interest" description="Disordered" evidence="1">
    <location>
        <begin position="1"/>
        <end position="21"/>
    </location>
</feature>
<sequence length="143" mass="16193">MPPSELLRSNQLHSINKPSGQTCRRRLQNNFDECDRAEAKTADRSVLSVLSFNDNTRRALRNGAERLTKTLNAVRTTIGTITQKFRVSTRRRQILEEGPMTPNCATPHTFSKQMLGRTPTKLYSPFGIDTPISRNTHGKENQP</sequence>
<feature type="region of interest" description="Disordered" evidence="1">
    <location>
        <begin position="124"/>
        <end position="143"/>
    </location>
</feature>
<reference evidence="2" key="1">
    <citation type="journal article" date="2023" name="G3 (Bethesda)">
        <title>Whole genome assemblies of Zophobas morio and Tenebrio molitor.</title>
        <authorList>
            <person name="Kaur S."/>
            <person name="Stinson S.A."/>
            <person name="diCenzo G.C."/>
        </authorList>
    </citation>
    <scope>NUCLEOTIDE SEQUENCE</scope>
    <source>
        <strain evidence="2">QUZm001</strain>
    </source>
</reference>
<dbReference type="Proteomes" id="UP001168821">
    <property type="component" value="Unassembled WGS sequence"/>
</dbReference>
<dbReference type="AlphaFoldDB" id="A0AA38MK54"/>